<dbReference type="Proteomes" id="UP000749040">
    <property type="component" value="Unassembled WGS sequence"/>
</dbReference>
<gene>
    <name evidence="2" type="ORF">ITX44_34145</name>
</gene>
<accession>A0ABS2U1P2</accession>
<feature type="signal peptide" evidence="1">
    <location>
        <begin position="1"/>
        <end position="22"/>
    </location>
</feature>
<name>A0ABS2U1P2_9ACTN</name>
<keyword evidence="1" id="KW-0732">Signal</keyword>
<dbReference type="InterPro" id="IPR014262">
    <property type="entry name" value="HAF_rpt"/>
</dbReference>
<dbReference type="PROSITE" id="PS51318">
    <property type="entry name" value="TAT"/>
    <property type="match status" value="1"/>
</dbReference>
<sequence length="414" mass="42938">MSRLSRRSLVAGALLGAAGALAGPVTTATAADTAGPGGRSHRVRTIRLATADGSVTMNRIVAANRYGAILGAGTITDAGESREGTIVWTGDRLVVPPLPPAARPYSVLDGAVWINDSGQLAGSYDDGTGTQHALVWDRYDAAPREVSFGRTNANATAVNGAGRIVGFGWDTMGAEGPLATPYFSDGGQAVSIDPAPGDHPGNHVLGFNDRGTVLMRYGGTEGYPSTGAFLWRKGETATNLNRLAGDYDLGSGALNAADQVVLGRDSFGEHHVYFFTSTADTVTAVLGPTDGSSSIQEVPRPLSDLGHVAGWYYHDGIDKHPFLWSGGAVLDLGTLGGPGAEPLAVNNLGQVAGTSDVPDGTRRAFLWRDGEPIAIDPPGGGYVSTSAAWLTDRGDVLGYADTADERHAVIWTVR</sequence>
<evidence type="ECO:0000313" key="2">
    <source>
        <dbReference type="EMBL" id="MBM9509505.1"/>
    </source>
</evidence>
<evidence type="ECO:0000256" key="1">
    <source>
        <dbReference type="SAM" id="SignalP"/>
    </source>
</evidence>
<keyword evidence="3" id="KW-1185">Reference proteome</keyword>
<protein>
    <submittedName>
        <fullName evidence="2">Uncharacterized protein</fullName>
    </submittedName>
</protein>
<dbReference type="RefSeq" id="WP_205362696.1">
    <property type="nucleotide sequence ID" value="NZ_JADKYB010000026.1"/>
</dbReference>
<comment type="caution">
    <text evidence="2">The sequence shown here is derived from an EMBL/GenBank/DDBJ whole genome shotgun (WGS) entry which is preliminary data.</text>
</comment>
<feature type="chain" id="PRO_5045919390" evidence="1">
    <location>
        <begin position="23"/>
        <end position="414"/>
    </location>
</feature>
<proteinExistence type="predicted"/>
<reference evidence="2 3" key="1">
    <citation type="submission" date="2021-01" db="EMBL/GenBank/DDBJ databases">
        <title>Streptomyces acididurans sp. nov., isolated from a peat swamp forest soil.</title>
        <authorList>
            <person name="Chantavorakit T."/>
            <person name="Duangmal K."/>
        </authorList>
    </citation>
    <scope>NUCLEOTIDE SEQUENCE [LARGE SCALE GENOMIC DNA]</scope>
    <source>
        <strain evidence="2 3">KK5PA1</strain>
    </source>
</reference>
<evidence type="ECO:0000313" key="3">
    <source>
        <dbReference type="Proteomes" id="UP000749040"/>
    </source>
</evidence>
<dbReference type="NCBIfam" id="TIGR02913">
    <property type="entry name" value="HAF_rpt"/>
    <property type="match status" value="1"/>
</dbReference>
<dbReference type="InterPro" id="IPR006311">
    <property type="entry name" value="TAT_signal"/>
</dbReference>
<organism evidence="2 3">
    <name type="scientific">Actinacidiphila acididurans</name>
    <dbReference type="NCBI Taxonomy" id="2784346"/>
    <lineage>
        <taxon>Bacteria</taxon>
        <taxon>Bacillati</taxon>
        <taxon>Actinomycetota</taxon>
        <taxon>Actinomycetes</taxon>
        <taxon>Kitasatosporales</taxon>
        <taxon>Streptomycetaceae</taxon>
        <taxon>Actinacidiphila</taxon>
    </lineage>
</organism>
<dbReference type="EMBL" id="JADKYB010000026">
    <property type="protein sequence ID" value="MBM9509505.1"/>
    <property type="molecule type" value="Genomic_DNA"/>
</dbReference>